<reference evidence="7 8" key="1">
    <citation type="submission" date="2018-12" db="EMBL/GenBank/DDBJ databases">
        <authorList>
            <consortium name="Pathogen Informatics"/>
        </authorList>
    </citation>
    <scope>NUCLEOTIDE SEQUENCE [LARGE SCALE GENOMIC DNA]</scope>
    <source>
        <strain evidence="7 8">NCTC13071</strain>
    </source>
</reference>
<evidence type="ECO:0000256" key="3">
    <source>
        <dbReference type="ARBA" id="ARBA00023004"/>
    </source>
</evidence>
<evidence type="ECO:0000313" key="7">
    <source>
        <dbReference type="EMBL" id="VEH14115.1"/>
    </source>
</evidence>
<dbReference type="GO" id="GO:0016787">
    <property type="term" value="F:hydrolase activity"/>
    <property type="evidence" value="ECO:0007669"/>
    <property type="project" value="UniProtKB-KW"/>
</dbReference>
<proteinExistence type="inferred from homology"/>
<dbReference type="InterPro" id="IPR027417">
    <property type="entry name" value="P-loop_NTPase"/>
</dbReference>
<gene>
    <name evidence="7" type="ORF">NCTC13071_00082</name>
</gene>
<dbReference type="PANTHER" id="PTHR42988:SF2">
    <property type="entry name" value="CYCLIC NUCLEOTIDE PHOSPHODIESTERASE CBUA0032-RELATED"/>
    <property type="match status" value="1"/>
</dbReference>
<evidence type="ECO:0000313" key="8">
    <source>
        <dbReference type="Proteomes" id="UP000274578"/>
    </source>
</evidence>
<dbReference type="AlphaFoldDB" id="A0A3S4T0B9"/>
<dbReference type="GeneID" id="85011010"/>
<name>A0A3S4T0B9_9BACT</name>
<evidence type="ECO:0000256" key="2">
    <source>
        <dbReference type="ARBA" id="ARBA00022801"/>
    </source>
</evidence>
<dbReference type="RefSeq" id="WP_018921083.1">
    <property type="nucleotide sequence ID" value="NZ_LR134384.1"/>
</dbReference>
<dbReference type="InterPro" id="IPR004843">
    <property type="entry name" value="Calcineurin-like_PHP"/>
</dbReference>
<dbReference type="Pfam" id="PF24406">
    <property type="entry name" value="nSTAND_NTPase4"/>
    <property type="match status" value="1"/>
</dbReference>
<dbReference type="Proteomes" id="UP000274578">
    <property type="component" value="Chromosome 1"/>
</dbReference>
<dbReference type="GO" id="GO:0046872">
    <property type="term" value="F:metal ion binding"/>
    <property type="evidence" value="ECO:0007669"/>
    <property type="project" value="UniProtKB-KW"/>
</dbReference>
<dbReference type="Pfam" id="PF00149">
    <property type="entry name" value="Metallophos"/>
    <property type="match status" value="1"/>
</dbReference>
<dbReference type="PANTHER" id="PTHR42988">
    <property type="entry name" value="PHOSPHOHYDROLASE"/>
    <property type="match status" value="1"/>
</dbReference>
<protein>
    <submittedName>
        <fullName evidence="7">Uncharacterized protein</fullName>
    </submittedName>
</protein>
<dbReference type="Gene3D" id="3.40.50.300">
    <property type="entry name" value="P-loop containing nucleotide triphosphate hydrolases"/>
    <property type="match status" value="1"/>
</dbReference>
<organism evidence="7 8">
    <name type="scientific">Segatella oris</name>
    <dbReference type="NCBI Taxonomy" id="28135"/>
    <lineage>
        <taxon>Bacteria</taxon>
        <taxon>Pseudomonadati</taxon>
        <taxon>Bacteroidota</taxon>
        <taxon>Bacteroidia</taxon>
        <taxon>Bacteroidales</taxon>
        <taxon>Prevotellaceae</taxon>
        <taxon>Segatella</taxon>
    </lineage>
</organism>
<dbReference type="InterPro" id="IPR057123">
    <property type="entry name" value="STAND_NTPase4_dom"/>
</dbReference>
<dbReference type="InterPro" id="IPR029052">
    <property type="entry name" value="Metallo-depent_PP-like"/>
</dbReference>
<dbReference type="SUPFAM" id="SSF56300">
    <property type="entry name" value="Metallo-dependent phosphatases"/>
    <property type="match status" value="1"/>
</dbReference>
<dbReference type="InterPro" id="IPR050884">
    <property type="entry name" value="CNP_phosphodiesterase-III"/>
</dbReference>
<dbReference type="Gene3D" id="3.60.21.10">
    <property type="match status" value="1"/>
</dbReference>
<keyword evidence="1" id="KW-0479">Metal-binding</keyword>
<evidence type="ECO:0000259" key="5">
    <source>
        <dbReference type="Pfam" id="PF00149"/>
    </source>
</evidence>
<dbReference type="KEGG" id="poc:NCTC13071_00082"/>
<evidence type="ECO:0000256" key="4">
    <source>
        <dbReference type="ARBA" id="ARBA00025742"/>
    </source>
</evidence>
<comment type="similarity">
    <text evidence="4">Belongs to the cyclic nucleotide phosphodiesterase class-III family.</text>
</comment>
<feature type="domain" description="STAND NTPase 4 small alpha/beta" evidence="6">
    <location>
        <begin position="627"/>
        <end position="683"/>
    </location>
</feature>
<evidence type="ECO:0000259" key="6">
    <source>
        <dbReference type="Pfam" id="PF24406"/>
    </source>
</evidence>
<keyword evidence="3" id="KW-0408">Iron</keyword>
<keyword evidence="2" id="KW-0378">Hydrolase</keyword>
<feature type="domain" description="Calcineurin-like phosphoesterase" evidence="5">
    <location>
        <begin position="4"/>
        <end position="236"/>
    </location>
</feature>
<evidence type="ECO:0000256" key="1">
    <source>
        <dbReference type="ARBA" id="ARBA00022723"/>
    </source>
</evidence>
<accession>A0A3S4T0B9</accession>
<dbReference type="SUPFAM" id="SSF52540">
    <property type="entry name" value="P-loop containing nucleoside triphosphate hydrolases"/>
    <property type="match status" value="1"/>
</dbReference>
<sequence length="1011" mass="117853">MKISIIQLSDIHIKSNEDFIITHIDEFCKSCKQYINETSRVVVVISGDIAFSGTAEQYDIAYNFLKNCEKFWKKENKICNFDYVIVPGNHDCEFKDDAIREVLIKDVLQKGDVEDNAIIEHCLHPQKNFWCFYNKLIDAQESSISWLRELKIKTDFSLYFQCYNTAFLSTLHENVGKLMIPQRFFLQCNEPNNLSIAVFHHNTDWLTPNNSANNKKQFEKHLYDNTHIVMCGHEHTESDKIIADLGDCDELVYLESSAFQYDKSSKFNFYHFDTESFSLSKYSFQYNNTSYVEIEQKDMQIRPYRNKLQLDNTFLASIQEIALPLKHEKKFDLMLSDIFVYPDLEPMQYEKDSFSPFVDSENILENPQLGKVMILEGDSQSGKSSLLKMLYMDSYKSGLYPLLIKGERLSTHLKLNKIMKESYESQYDNRKYKFDKYAQLEKCKKVVFIDEINKSSFSKNEKSEFVKKLMANFEKVIITTSEQIAIDALLEQSVTESDIKRYKLLPLGYYKRNQLIEKWVRIGRASENFSQEAIGQEVKLTFDQITGLLGQQLIPSYPIFVLSLLQGLNQALGQFDVEQTSYAYCYNSLIIASLVRAEIPRTKINGMLNFLQEFAYYLYKEQPTHKYFSKEIFERMYNTYIDIYNDFYACSTLLSKMVNANLIQKIDEDSYSFSYKYIFYFLVASKISTLIDDGCGEEIVKKLCSELHKEREANILIFLIYKNGGKKQIDELLFASWLPFEDISPITLAQDDKLFVELSELVRLIKTDVIKANIDPRDERNRDLRKADELHRTLPQENFTEEDFQDNVTLRDLNDTFKVVKIMGQIVKNQKDSLDKGKLLDIIESSYNVCFRSISFFTQILDESQQEIVDFFINKNKGKTNEDVIKSKIEQLLHLMLLRVCLATFSNLSVSVGTSDLGKIYDEVARRIGTPAAKIISFTIKTYYNNMSMSELESILSEFKNNPVALEIIKYRVIKYVYNHHLSYDKRQKISSICGLKLINNVGLQNKANRL</sequence>
<dbReference type="EMBL" id="LR134384">
    <property type="protein sequence ID" value="VEH14115.1"/>
    <property type="molecule type" value="Genomic_DNA"/>
</dbReference>